<evidence type="ECO:0000313" key="1">
    <source>
        <dbReference type="EMBL" id="TFK70917.1"/>
    </source>
</evidence>
<keyword evidence="2" id="KW-1185">Reference proteome</keyword>
<organism evidence="1 2">
    <name type="scientific">Pluteus cervinus</name>
    <dbReference type="NCBI Taxonomy" id="181527"/>
    <lineage>
        <taxon>Eukaryota</taxon>
        <taxon>Fungi</taxon>
        <taxon>Dikarya</taxon>
        <taxon>Basidiomycota</taxon>
        <taxon>Agaricomycotina</taxon>
        <taxon>Agaricomycetes</taxon>
        <taxon>Agaricomycetidae</taxon>
        <taxon>Agaricales</taxon>
        <taxon>Pluteineae</taxon>
        <taxon>Pluteaceae</taxon>
        <taxon>Pluteus</taxon>
    </lineage>
</organism>
<protein>
    <submittedName>
        <fullName evidence="1">Uncharacterized protein</fullName>
    </submittedName>
</protein>
<dbReference type="EMBL" id="ML208305">
    <property type="protein sequence ID" value="TFK70917.1"/>
    <property type="molecule type" value="Genomic_DNA"/>
</dbReference>
<proteinExistence type="predicted"/>
<gene>
    <name evidence="1" type="ORF">BDN72DRAFT_495098</name>
</gene>
<sequence length="356" mass="39981">MYPSISSSNDTAIGYFFGKLNINGKTSPPVLLPALHGALFPIDLHDVSIVFAPSLARFSTHVQILTDLIERSSSNTNLDLDLLSTGLMLADYHGNRDSESLIEQRQWATPLQELMNVALKKGCTNLRIRSGYLRAPRCYNPRPASPAAKTHLRSSFTRKLDFSRRKAPGLKDTGRVLESRSLIAPPPSHPVVFCPNTGRSASCSLSDLFFQSTFRDWTLNFLNHGGFTDVHIDTSVSIYGSMWDDFLPQVSIPNLKQFSFDVCWVDLFRLAWFIQRHSTTLTALTLDFYSSFVSTLDRCPLHMDFLALRSLALPSLYIPWFLDVVMSDPTSSHPLPNLSSLKILIRRSYSEYPTLG</sequence>
<name>A0ACD3AZY0_9AGAR</name>
<accession>A0ACD3AZY0</accession>
<reference evidence="1 2" key="1">
    <citation type="journal article" date="2019" name="Nat. Ecol. Evol.">
        <title>Megaphylogeny resolves global patterns of mushroom evolution.</title>
        <authorList>
            <person name="Varga T."/>
            <person name="Krizsan K."/>
            <person name="Foldi C."/>
            <person name="Dima B."/>
            <person name="Sanchez-Garcia M."/>
            <person name="Sanchez-Ramirez S."/>
            <person name="Szollosi G.J."/>
            <person name="Szarkandi J.G."/>
            <person name="Papp V."/>
            <person name="Albert L."/>
            <person name="Andreopoulos W."/>
            <person name="Angelini C."/>
            <person name="Antonin V."/>
            <person name="Barry K.W."/>
            <person name="Bougher N.L."/>
            <person name="Buchanan P."/>
            <person name="Buyck B."/>
            <person name="Bense V."/>
            <person name="Catcheside P."/>
            <person name="Chovatia M."/>
            <person name="Cooper J."/>
            <person name="Damon W."/>
            <person name="Desjardin D."/>
            <person name="Finy P."/>
            <person name="Geml J."/>
            <person name="Haridas S."/>
            <person name="Hughes K."/>
            <person name="Justo A."/>
            <person name="Karasinski D."/>
            <person name="Kautmanova I."/>
            <person name="Kiss B."/>
            <person name="Kocsube S."/>
            <person name="Kotiranta H."/>
            <person name="LaButti K.M."/>
            <person name="Lechner B.E."/>
            <person name="Liimatainen K."/>
            <person name="Lipzen A."/>
            <person name="Lukacs Z."/>
            <person name="Mihaltcheva S."/>
            <person name="Morgado L.N."/>
            <person name="Niskanen T."/>
            <person name="Noordeloos M.E."/>
            <person name="Ohm R.A."/>
            <person name="Ortiz-Santana B."/>
            <person name="Ovrebo C."/>
            <person name="Racz N."/>
            <person name="Riley R."/>
            <person name="Savchenko A."/>
            <person name="Shiryaev A."/>
            <person name="Soop K."/>
            <person name="Spirin V."/>
            <person name="Szebenyi C."/>
            <person name="Tomsovsky M."/>
            <person name="Tulloss R.E."/>
            <person name="Uehling J."/>
            <person name="Grigoriev I.V."/>
            <person name="Vagvolgyi C."/>
            <person name="Papp T."/>
            <person name="Martin F.M."/>
            <person name="Miettinen O."/>
            <person name="Hibbett D.S."/>
            <person name="Nagy L.G."/>
        </authorList>
    </citation>
    <scope>NUCLEOTIDE SEQUENCE [LARGE SCALE GENOMIC DNA]</scope>
    <source>
        <strain evidence="1 2">NL-1719</strain>
    </source>
</reference>
<evidence type="ECO:0000313" key="2">
    <source>
        <dbReference type="Proteomes" id="UP000308600"/>
    </source>
</evidence>
<dbReference type="Proteomes" id="UP000308600">
    <property type="component" value="Unassembled WGS sequence"/>
</dbReference>